<dbReference type="PANTHER" id="PTHR33571:SF14">
    <property type="entry name" value="PROTEIN ADENYLYLTRANSFERASE MJ0435-RELATED"/>
    <property type="match status" value="1"/>
</dbReference>
<organism evidence="9 10">
    <name type="scientific">Draconibacterium orientale</name>
    <dbReference type="NCBI Taxonomy" id="1168034"/>
    <lineage>
        <taxon>Bacteria</taxon>
        <taxon>Pseudomonadati</taxon>
        <taxon>Bacteroidota</taxon>
        <taxon>Bacteroidia</taxon>
        <taxon>Marinilabiliales</taxon>
        <taxon>Prolixibacteraceae</taxon>
        <taxon>Draconibacterium</taxon>
    </lineage>
</organism>
<comment type="cofactor">
    <cofactor evidence="1">
        <name>Mg(2+)</name>
        <dbReference type="ChEBI" id="CHEBI:18420"/>
    </cofactor>
</comment>
<evidence type="ECO:0000256" key="5">
    <source>
        <dbReference type="ARBA" id="ARBA00022741"/>
    </source>
</evidence>
<keyword evidence="5" id="KW-0547">Nucleotide-binding</keyword>
<dbReference type="InterPro" id="IPR041633">
    <property type="entry name" value="Polbeta"/>
</dbReference>
<sequence length="113" mass="13013">MGVPSNTNEINNFNEMKTRQQYCKLLLDFKQNRGQAYGILKLGIFGSVARKEQHKNSDIDIYYEGAVLSLLQTAALKEELEKLLETSVDIVRFRKSMNKLLKKRIEKEGLYVG</sequence>
<keyword evidence="4" id="KW-0479">Metal-binding</keyword>
<evidence type="ECO:0000256" key="2">
    <source>
        <dbReference type="ARBA" id="ARBA00022679"/>
    </source>
</evidence>
<dbReference type="SUPFAM" id="SSF81301">
    <property type="entry name" value="Nucleotidyltransferase"/>
    <property type="match status" value="1"/>
</dbReference>
<evidence type="ECO:0000313" key="10">
    <source>
        <dbReference type="Proteomes" id="UP000181981"/>
    </source>
</evidence>
<accession>A0A1I0K2R6</accession>
<dbReference type="Gene3D" id="3.30.460.10">
    <property type="entry name" value="Beta Polymerase, domain 2"/>
    <property type="match status" value="1"/>
</dbReference>
<dbReference type="InterPro" id="IPR043519">
    <property type="entry name" value="NT_sf"/>
</dbReference>
<reference evidence="9 10" key="1">
    <citation type="submission" date="2016-10" db="EMBL/GenBank/DDBJ databases">
        <authorList>
            <person name="de Groot N.N."/>
        </authorList>
    </citation>
    <scope>NUCLEOTIDE SEQUENCE [LARGE SCALE GENOMIC DNA]</scope>
    <source>
        <strain evidence="9 10">DSM 25947</strain>
    </source>
</reference>
<dbReference type="CDD" id="cd05403">
    <property type="entry name" value="NT_KNTase_like"/>
    <property type="match status" value="1"/>
</dbReference>
<evidence type="ECO:0000256" key="4">
    <source>
        <dbReference type="ARBA" id="ARBA00022723"/>
    </source>
</evidence>
<gene>
    <name evidence="9" type="ORF">SAMN05444285_1761</name>
</gene>
<evidence type="ECO:0000313" key="9">
    <source>
        <dbReference type="EMBL" id="SEU17131.1"/>
    </source>
</evidence>
<dbReference type="EMBL" id="FOHT01000076">
    <property type="protein sequence ID" value="SEU17131.1"/>
    <property type="molecule type" value="Genomic_DNA"/>
</dbReference>
<keyword evidence="3" id="KW-0548">Nucleotidyltransferase</keyword>
<evidence type="ECO:0000256" key="7">
    <source>
        <dbReference type="ARBA" id="ARBA00022842"/>
    </source>
</evidence>
<evidence type="ECO:0000259" key="8">
    <source>
        <dbReference type="Pfam" id="PF18765"/>
    </source>
</evidence>
<keyword evidence="2" id="KW-0808">Transferase</keyword>
<keyword evidence="6" id="KW-0067">ATP-binding</keyword>
<dbReference type="PANTHER" id="PTHR33571">
    <property type="entry name" value="SSL8005 PROTEIN"/>
    <property type="match status" value="1"/>
</dbReference>
<dbReference type="Pfam" id="PF18765">
    <property type="entry name" value="Polbeta"/>
    <property type="match status" value="1"/>
</dbReference>
<keyword evidence="7" id="KW-0460">Magnesium</keyword>
<dbReference type="InterPro" id="IPR052038">
    <property type="entry name" value="Type-VII_TA_antitoxin"/>
</dbReference>
<dbReference type="Proteomes" id="UP000181981">
    <property type="component" value="Unassembled WGS sequence"/>
</dbReference>
<dbReference type="AlphaFoldDB" id="A0A1I0K2R6"/>
<dbReference type="GO" id="GO:0016779">
    <property type="term" value="F:nucleotidyltransferase activity"/>
    <property type="evidence" value="ECO:0007669"/>
    <property type="project" value="UniProtKB-KW"/>
</dbReference>
<dbReference type="GO" id="GO:0046872">
    <property type="term" value="F:metal ion binding"/>
    <property type="evidence" value="ECO:0007669"/>
    <property type="project" value="UniProtKB-KW"/>
</dbReference>
<proteinExistence type="predicted"/>
<evidence type="ECO:0000256" key="1">
    <source>
        <dbReference type="ARBA" id="ARBA00001946"/>
    </source>
</evidence>
<name>A0A1I0K2R6_9BACT</name>
<dbReference type="GO" id="GO:0005524">
    <property type="term" value="F:ATP binding"/>
    <property type="evidence" value="ECO:0007669"/>
    <property type="project" value="UniProtKB-KW"/>
</dbReference>
<evidence type="ECO:0000256" key="6">
    <source>
        <dbReference type="ARBA" id="ARBA00022840"/>
    </source>
</evidence>
<feature type="domain" description="Polymerase beta nucleotidyltransferase" evidence="8">
    <location>
        <begin position="38"/>
        <end position="109"/>
    </location>
</feature>
<protein>
    <recommendedName>
        <fullName evidence="8">Polymerase beta nucleotidyltransferase domain-containing protein</fullName>
    </recommendedName>
</protein>
<evidence type="ECO:0000256" key="3">
    <source>
        <dbReference type="ARBA" id="ARBA00022695"/>
    </source>
</evidence>